<feature type="compositionally biased region" description="Low complexity" evidence="4">
    <location>
        <begin position="279"/>
        <end position="290"/>
    </location>
</feature>
<protein>
    <submittedName>
        <fullName evidence="7">Uncharacterized protein LOC111110996 isoform X1</fullName>
    </submittedName>
</protein>
<keyword evidence="1" id="KW-0677">Repeat</keyword>
<dbReference type="PROSITE" id="PS50297">
    <property type="entry name" value="ANK_REP_REGION"/>
    <property type="match status" value="1"/>
</dbReference>
<evidence type="ECO:0000256" key="1">
    <source>
        <dbReference type="ARBA" id="ARBA00022737"/>
    </source>
</evidence>
<keyword evidence="2 3" id="KW-0040">ANK repeat</keyword>
<dbReference type="RefSeq" id="XP_022303400.1">
    <property type="nucleotide sequence ID" value="XM_022447692.1"/>
</dbReference>
<organism evidence="6 7">
    <name type="scientific">Crassostrea virginica</name>
    <name type="common">Eastern oyster</name>
    <dbReference type="NCBI Taxonomy" id="6565"/>
    <lineage>
        <taxon>Eukaryota</taxon>
        <taxon>Metazoa</taxon>
        <taxon>Spiralia</taxon>
        <taxon>Lophotrochozoa</taxon>
        <taxon>Mollusca</taxon>
        <taxon>Bivalvia</taxon>
        <taxon>Autobranchia</taxon>
        <taxon>Pteriomorphia</taxon>
        <taxon>Ostreida</taxon>
        <taxon>Ostreoidea</taxon>
        <taxon>Ostreidae</taxon>
        <taxon>Crassostrea</taxon>
    </lineage>
</organism>
<feature type="region of interest" description="Disordered" evidence="4">
    <location>
        <begin position="252"/>
        <end position="305"/>
    </location>
</feature>
<dbReference type="OrthoDB" id="6214247at2759"/>
<dbReference type="GO" id="GO:0031436">
    <property type="term" value="C:BRCA1-BARD1 complex"/>
    <property type="evidence" value="ECO:0007669"/>
    <property type="project" value="TreeGrafter"/>
</dbReference>
<evidence type="ECO:0000256" key="5">
    <source>
        <dbReference type="SAM" id="Phobius"/>
    </source>
</evidence>
<reference evidence="7" key="1">
    <citation type="submission" date="2025-08" db="UniProtKB">
        <authorList>
            <consortium name="RefSeq"/>
        </authorList>
    </citation>
    <scope>IDENTIFICATION</scope>
    <source>
        <tissue evidence="7">Whole sample</tissue>
    </source>
</reference>
<dbReference type="GO" id="GO:0085020">
    <property type="term" value="P:protein K6-linked ubiquitination"/>
    <property type="evidence" value="ECO:0007669"/>
    <property type="project" value="TreeGrafter"/>
</dbReference>
<evidence type="ECO:0000256" key="4">
    <source>
        <dbReference type="SAM" id="MobiDB-lite"/>
    </source>
</evidence>
<evidence type="ECO:0000313" key="6">
    <source>
        <dbReference type="Proteomes" id="UP000694844"/>
    </source>
</evidence>
<proteinExistence type="predicted"/>
<sequence>MAAGAHLNIFLYWTLISSIVLLKDCIAVKLDNISAYNTSSCPKNESEWKKRSDALKCNKTNSYMCLADDTLSELLEFCISFHPIGIRQGLCLLLHNRSNVVMYECRDFTEGCPDEHYFSNELFKYPSCMVIQNGCFVAEHSCLSTTFPNSTASADKTETTDDLTTWQQNDPKWNIVTSVVFVITASLLNIAVFIVIKCYVVKFMKKERHIGISIHTSLYHEEATHLSMSHEKGHDIYKEYGKLSTHSSVSLLVREPEKEKPPTTSFEEDGEDKNLVYESSSTNFNKSVSSDNESEMLSEDDTSLCQEKRSSITKKGDISINLDSEIVHSLHTSSKDGDESVVKLLEKGADLNFRNERGESPLYLTCKNGKAGTALILLTKGAAVNLCNEKVYGNSPLLLSYVKEGNGSHL</sequence>
<dbReference type="InterPro" id="IPR002110">
    <property type="entry name" value="Ankyrin_rpt"/>
</dbReference>
<evidence type="ECO:0000256" key="2">
    <source>
        <dbReference type="ARBA" id="ARBA00023043"/>
    </source>
</evidence>
<feature type="compositionally biased region" description="Acidic residues" evidence="4">
    <location>
        <begin position="292"/>
        <end position="302"/>
    </location>
</feature>
<dbReference type="Gene3D" id="1.25.40.20">
    <property type="entry name" value="Ankyrin repeat-containing domain"/>
    <property type="match status" value="1"/>
</dbReference>
<dbReference type="Proteomes" id="UP000694844">
    <property type="component" value="Chromosome 9"/>
</dbReference>
<dbReference type="GeneID" id="111110996"/>
<dbReference type="PANTHER" id="PTHR24171">
    <property type="entry name" value="ANKYRIN REPEAT DOMAIN-CONTAINING PROTEIN 39-RELATED"/>
    <property type="match status" value="1"/>
</dbReference>
<keyword evidence="5" id="KW-0472">Membrane</keyword>
<dbReference type="PANTHER" id="PTHR24171:SF8">
    <property type="entry name" value="BRCA1-ASSOCIATED RING DOMAIN PROTEIN 1"/>
    <property type="match status" value="1"/>
</dbReference>
<feature type="transmembrane region" description="Helical" evidence="5">
    <location>
        <begin position="175"/>
        <end position="200"/>
    </location>
</feature>
<dbReference type="GO" id="GO:0070531">
    <property type="term" value="C:BRCA1-A complex"/>
    <property type="evidence" value="ECO:0007669"/>
    <property type="project" value="TreeGrafter"/>
</dbReference>
<accession>A0A8B8BJ61</accession>
<feature type="repeat" description="ANK" evidence="3">
    <location>
        <begin position="357"/>
        <end position="389"/>
    </location>
</feature>
<gene>
    <name evidence="7" type="primary">LOC111110996</name>
</gene>
<dbReference type="GO" id="GO:0004842">
    <property type="term" value="F:ubiquitin-protein transferase activity"/>
    <property type="evidence" value="ECO:0007669"/>
    <property type="project" value="TreeGrafter"/>
</dbReference>
<keyword evidence="5" id="KW-1133">Transmembrane helix</keyword>
<dbReference type="SUPFAM" id="SSF48403">
    <property type="entry name" value="Ankyrin repeat"/>
    <property type="match status" value="1"/>
</dbReference>
<dbReference type="KEGG" id="cvn:111110996"/>
<evidence type="ECO:0000313" key="7">
    <source>
        <dbReference type="RefSeq" id="XP_022303400.1"/>
    </source>
</evidence>
<dbReference type="Pfam" id="PF12796">
    <property type="entry name" value="Ank_2"/>
    <property type="match status" value="1"/>
</dbReference>
<name>A0A8B8BJ61_CRAVI</name>
<keyword evidence="5" id="KW-0812">Transmembrane</keyword>
<dbReference type="PROSITE" id="PS50088">
    <property type="entry name" value="ANK_REPEAT"/>
    <property type="match status" value="1"/>
</dbReference>
<dbReference type="AlphaFoldDB" id="A0A8B8BJ61"/>
<dbReference type="InterPro" id="IPR036770">
    <property type="entry name" value="Ankyrin_rpt-contain_sf"/>
</dbReference>
<keyword evidence="6" id="KW-1185">Reference proteome</keyword>
<evidence type="ECO:0000256" key="3">
    <source>
        <dbReference type="PROSITE-ProRule" id="PRU00023"/>
    </source>
</evidence>